<evidence type="ECO:0000256" key="1">
    <source>
        <dbReference type="ARBA" id="ARBA00001974"/>
    </source>
</evidence>
<dbReference type="PANTHER" id="PTHR43734">
    <property type="entry name" value="PHYTOENE DESATURASE"/>
    <property type="match status" value="1"/>
</dbReference>
<dbReference type="NCBIfam" id="TIGR02734">
    <property type="entry name" value="crtI_fam"/>
    <property type="match status" value="1"/>
</dbReference>
<dbReference type="Proteomes" id="UP001418796">
    <property type="component" value="Unassembled WGS sequence"/>
</dbReference>
<protein>
    <recommendedName>
        <fullName evidence="6">4,4'-diaponeurosporene oxygenase</fullName>
    </recommendedName>
    <alternativeName>
        <fullName evidence="7">4,4'-diaponeurosporene oxidase</fullName>
    </alternativeName>
    <alternativeName>
        <fullName evidence="8">Carotenoid oxidase</fullName>
    </alternativeName>
</protein>
<evidence type="ECO:0000256" key="2">
    <source>
        <dbReference type="ARBA" id="ARBA00022746"/>
    </source>
</evidence>
<dbReference type="GO" id="GO:0016491">
    <property type="term" value="F:oxidoreductase activity"/>
    <property type="evidence" value="ECO:0007669"/>
    <property type="project" value="UniProtKB-KW"/>
</dbReference>
<evidence type="ECO:0000256" key="3">
    <source>
        <dbReference type="ARBA" id="ARBA00023002"/>
    </source>
</evidence>
<comment type="catalytic activity">
    <reaction evidence="9">
        <text>all-trans-4,4'-diaponeurosporene + 2 AH2 + 2 O2 = 4,4'-diaponeurosporenal + 2 A + 3 H2O</text>
        <dbReference type="Rhea" id="RHEA:56104"/>
        <dbReference type="ChEBI" id="CHEBI:13193"/>
        <dbReference type="ChEBI" id="CHEBI:15377"/>
        <dbReference type="ChEBI" id="CHEBI:15379"/>
        <dbReference type="ChEBI" id="CHEBI:17499"/>
        <dbReference type="ChEBI" id="CHEBI:62743"/>
        <dbReference type="ChEBI" id="CHEBI:79065"/>
    </reaction>
</comment>
<comment type="caution">
    <text evidence="12">The sequence shown here is derived from an EMBL/GenBank/DDBJ whole genome shotgun (WGS) entry which is preliminary data.</text>
</comment>
<gene>
    <name evidence="12" type="primary">crtI</name>
    <name evidence="12" type="ORF">MKY91_09035</name>
</gene>
<comment type="cofactor">
    <cofactor evidence="1">
        <name>FAD</name>
        <dbReference type="ChEBI" id="CHEBI:57692"/>
    </cofactor>
</comment>
<evidence type="ECO:0000313" key="12">
    <source>
        <dbReference type="EMBL" id="MEN0643288.1"/>
    </source>
</evidence>
<evidence type="ECO:0000256" key="6">
    <source>
        <dbReference type="ARBA" id="ARBA00039159"/>
    </source>
</evidence>
<evidence type="ECO:0000256" key="10">
    <source>
        <dbReference type="RuleBase" id="RU362075"/>
    </source>
</evidence>
<keyword evidence="2 10" id="KW-0125">Carotenoid biosynthesis</keyword>
<name>A0ABU9VHH3_9BACI</name>
<dbReference type="RefSeq" id="WP_343130239.1">
    <property type="nucleotide sequence ID" value="NZ_JBCITK010000001.1"/>
</dbReference>
<comment type="pathway">
    <text evidence="4">Carotenoid biosynthesis; staphyloxanthin biosynthesis; staphyloxanthin from farnesyl diphosphate: step 3/5.</text>
</comment>
<dbReference type="Pfam" id="PF01593">
    <property type="entry name" value="Amino_oxidase"/>
    <property type="match status" value="1"/>
</dbReference>
<evidence type="ECO:0000313" key="13">
    <source>
        <dbReference type="Proteomes" id="UP001418796"/>
    </source>
</evidence>
<proteinExistence type="inferred from homology"/>
<dbReference type="InterPro" id="IPR002937">
    <property type="entry name" value="Amino_oxidase"/>
</dbReference>
<evidence type="ECO:0000259" key="11">
    <source>
        <dbReference type="Pfam" id="PF01593"/>
    </source>
</evidence>
<evidence type="ECO:0000256" key="8">
    <source>
        <dbReference type="ARBA" id="ARBA00042619"/>
    </source>
</evidence>
<dbReference type="InterPro" id="IPR014105">
    <property type="entry name" value="Carotenoid/retinoid_OxRdtase"/>
</dbReference>
<evidence type="ECO:0000256" key="7">
    <source>
        <dbReference type="ARBA" id="ARBA00041900"/>
    </source>
</evidence>
<reference evidence="12 13" key="1">
    <citation type="submission" date="2024-03" db="EMBL/GenBank/DDBJ databases">
        <title>Bacilli Hybrid Assemblies.</title>
        <authorList>
            <person name="Kovac J."/>
        </authorList>
    </citation>
    <scope>NUCLEOTIDE SEQUENCE [LARGE SCALE GENOMIC DNA]</scope>
    <source>
        <strain evidence="12 13">FSL R7-0666</strain>
    </source>
</reference>
<dbReference type="SUPFAM" id="SSF51905">
    <property type="entry name" value="FAD/NAD(P)-binding domain"/>
    <property type="match status" value="1"/>
</dbReference>
<dbReference type="Gene3D" id="3.50.50.60">
    <property type="entry name" value="FAD/NAD(P)-binding domain"/>
    <property type="match status" value="2"/>
</dbReference>
<organism evidence="12 13">
    <name type="scientific">Alkalicoccobacillus gibsonii</name>
    <dbReference type="NCBI Taxonomy" id="79881"/>
    <lineage>
        <taxon>Bacteria</taxon>
        <taxon>Bacillati</taxon>
        <taxon>Bacillota</taxon>
        <taxon>Bacilli</taxon>
        <taxon>Bacillales</taxon>
        <taxon>Bacillaceae</taxon>
        <taxon>Alkalicoccobacillus</taxon>
    </lineage>
</organism>
<evidence type="ECO:0000256" key="9">
    <source>
        <dbReference type="ARBA" id="ARBA00048532"/>
    </source>
</evidence>
<evidence type="ECO:0000256" key="5">
    <source>
        <dbReference type="ARBA" id="ARBA00038194"/>
    </source>
</evidence>
<keyword evidence="3 10" id="KW-0560">Oxidoreductase</keyword>
<feature type="domain" description="Amine oxidase" evidence="11">
    <location>
        <begin position="11"/>
        <end position="485"/>
    </location>
</feature>
<accession>A0ABU9VHH3</accession>
<dbReference type="InterPro" id="IPR036188">
    <property type="entry name" value="FAD/NAD-bd_sf"/>
</dbReference>
<comment type="similarity">
    <text evidence="5">Belongs to the carotenoid/retinoid oxidoreductase family. CrtP subfamily.</text>
</comment>
<evidence type="ECO:0000256" key="4">
    <source>
        <dbReference type="ARBA" id="ARBA00037901"/>
    </source>
</evidence>
<dbReference type="PANTHER" id="PTHR43734:SF7">
    <property type="entry name" value="4,4'-DIAPONEUROSPORENE OXYGENASE"/>
    <property type="match status" value="1"/>
</dbReference>
<keyword evidence="13" id="KW-1185">Reference proteome</keyword>
<dbReference type="EMBL" id="JBCITK010000001">
    <property type="protein sequence ID" value="MEN0643288.1"/>
    <property type="molecule type" value="Genomic_DNA"/>
</dbReference>
<sequence length="489" mass="55157">MKSVVIIGGGLAGLSSAISLAHKGFQVKLFEKNAHFGGKMRRYQLGTATFDFGPNTITMPEVFERVIRETGADPKDYFAFKRLNTHTRNYFTDGTHLDMTADQTVMKQNLAAFGIPRESYDHYLRDISTLYALSKEHFFPRTFASWKDYLSPSLTKALLKVHPFTSLDTFHRKYFTNEKVVQMFNRYATYIGSSPYLSPATFSMIAYLELIQGVYYVEGGNPSIAEGFVRRAKELGVELYSNTEVVQIQVSNKKATGVELADGSQVSCDQLIMNGDLLQVYPELVAEIDRPSFSNKKRDKLEPSISAFVILAALNKRLPSLIHHQVYFSQKYHREFEDLFKKRMYSDDPTIYICNSSYTDHSASPDGDNLFILVNAPALQDYETTIDVEKYKQHIYNVLETVYDLDLAPHITHDQVISPEQIQGDYYAYKGALYGVSANSKKDAFLRPANRAKDIHNLFFVGGSTHPGGGSPMVVLSGLNVANLINKMM</sequence>